<evidence type="ECO:0000313" key="8">
    <source>
        <dbReference type="EMBL" id="MFA9461515.1"/>
    </source>
</evidence>
<dbReference type="PIRSF" id="PIRSF002889">
    <property type="entry name" value="Rod_FlgB"/>
    <property type="match status" value="1"/>
</dbReference>
<evidence type="ECO:0000256" key="4">
    <source>
        <dbReference type="ARBA" id="ARBA00023143"/>
    </source>
</evidence>
<evidence type="ECO:0000256" key="2">
    <source>
        <dbReference type="ARBA" id="ARBA00009677"/>
    </source>
</evidence>
<keyword evidence="9" id="KW-1185">Reference proteome</keyword>
<comment type="subcellular location">
    <subcellularLocation>
        <location evidence="1 6">Bacterial flagellum basal body</location>
    </subcellularLocation>
</comment>
<dbReference type="NCBIfam" id="TIGR01396">
    <property type="entry name" value="FlgB"/>
    <property type="match status" value="1"/>
</dbReference>
<dbReference type="PANTHER" id="PTHR30435:SF12">
    <property type="entry name" value="FLAGELLAR BASAL BODY ROD PROTEIN FLGB"/>
    <property type="match status" value="1"/>
</dbReference>
<dbReference type="Proteomes" id="UP001575181">
    <property type="component" value="Unassembled WGS sequence"/>
</dbReference>
<dbReference type="EMBL" id="JBGUAW010000007">
    <property type="protein sequence ID" value="MFA9461515.1"/>
    <property type="molecule type" value="Genomic_DNA"/>
</dbReference>
<reference evidence="8 9" key="1">
    <citation type="submission" date="2024-08" db="EMBL/GenBank/DDBJ databases">
        <title>Whole-genome sequencing of halo(alkali)philic microorganisms from hypersaline lakes.</title>
        <authorList>
            <person name="Sorokin D.Y."/>
            <person name="Merkel A.Y."/>
            <person name="Messina E."/>
            <person name="Yakimov M."/>
        </authorList>
    </citation>
    <scope>NUCLEOTIDE SEQUENCE [LARGE SCALE GENOMIC DNA]</scope>
    <source>
        <strain evidence="8 9">Cl-TMA</strain>
    </source>
</reference>
<name>A0ABV4TW10_9GAMM</name>
<evidence type="ECO:0000256" key="3">
    <source>
        <dbReference type="ARBA" id="ARBA00014376"/>
    </source>
</evidence>
<dbReference type="RefSeq" id="WP_373656302.1">
    <property type="nucleotide sequence ID" value="NZ_JBGUAW010000007.1"/>
</dbReference>
<keyword evidence="4 6" id="KW-0975">Bacterial flagellum</keyword>
<comment type="subunit">
    <text evidence="6">The basal body constitutes a major portion of the flagellar organelle and consists of a number of rings mounted on a central rod.</text>
</comment>
<organism evidence="8 9">
    <name type="scientific">Thiohalorhabdus methylotrophus</name>
    <dbReference type="NCBI Taxonomy" id="3242694"/>
    <lineage>
        <taxon>Bacteria</taxon>
        <taxon>Pseudomonadati</taxon>
        <taxon>Pseudomonadota</taxon>
        <taxon>Gammaproteobacteria</taxon>
        <taxon>Thiohalorhabdales</taxon>
        <taxon>Thiohalorhabdaceae</taxon>
        <taxon>Thiohalorhabdus</taxon>
    </lineage>
</organism>
<evidence type="ECO:0000313" key="9">
    <source>
        <dbReference type="Proteomes" id="UP001575181"/>
    </source>
</evidence>
<comment type="similarity">
    <text evidence="2 6">Belongs to the flagella basal body rod proteins family.</text>
</comment>
<evidence type="ECO:0000256" key="6">
    <source>
        <dbReference type="PIRNR" id="PIRNR002889"/>
    </source>
</evidence>
<protein>
    <recommendedName>
        <fullName evidence="3 6">Flagellar basal body rod protein FlgB</fullName>
    </recommendedName>
</protein>
<dbReference type="InterPro" id="IPR001444">
    <property type="entry name" value="Flag_bb_rod_N"/>
</dbReference>
<comment type="function">
    <text evidence="5 6">Structural component of flagellum, the bacterial motility apparatus. Part of the rod structure of flagellar basal body.</text>
</comment>
<dbReference type="InterPro" id="IPR006300">
    <property type="entry name" value="FlgB"/>
</dbReference>
<comment type="caution">
    <text evidence="8">The sequence shown here is derived from an EMBL/GenBank/DDBJ whole genome shotgun (WGS) entry which is preliminary data.</text>
</comment>
<evidence type="ECO:0000259" key="7">
    <source>
        <dbReference type="Pfam" id="PF00460"/>
    </source>
</evidence>
<feature type="domain" description="Flagellar basal body rod protein N-terminal" evidence="7">
    <location>
        <begin position="18"/>
        <end position="36"/>
    </location>
</feature>
<evidence type="ECO:0000256" key="5">
    <source>
        <dbReference type="ARBA" id="ARBA00024934"/>
    </source>
</evidence>
<dbReference type="Pfam" id="PF00460">
    <property type="entry name" value="Flg_bb_rod"/>
    <property type="match status" value="1"/>
</dbReference>
<keyword evidence="8" id="KW-0966">Cell projection</keyword>
<evidence type="ECO:0000256" key="1">
    <source>
        <dbReference type="ARBA" id="ARBA00004117"/>
    </source>
</evidence>
<keyword evidence="8" id="KW-0969">Cilium</keyword>
<proteinExistence type="inferred from homology"/>
<dbReference type="PANTHER" id="PTHR30435">
    <property type="entry name" value="FLAGELLAR PROTEIN"/>
    <property type="match status" value="1"/>
</dbReference>
<gene>
    <name evidence="8" type="primary">flgB</name>
    <name evidence="8" type="ORF">ACERLL_11825</name>
</gene>
<accession>A0ABV4TW10</accession>
<sequence length="134" mass="14707">MLFQSKFAVMGKSLDLHQERLGVIANNIANSDTPGYHAKRLEFDDALRQAFDGGDGKLTPVRTHPEHLGNATSVDNVQPTVREVVQGGRVDGNTVNTQQELERMGETRLVYQMVTQLAGSRAKGLQYAIDKGGR</sequence>
<keyword evidence="8" id="KW-0282">Flagellum</keyword>